<dbReference type="Pfam" id="PF01551">
    <property type="entry name" value="Peptidase_M23"/>
    <property type="match status" value="1"/>
</dbReference>
<proteinExistence type="predicted"/>
<name>A0AAU8ICR6_9BACL</name>
<dbReference type="GO" id="GO:0004222">
    <property type="term" value="F:metalloendopeptidase activity"/>
    <property type="evidence" value="ECO:0007669"/>
    <property type="project" value="TreeGrafter"/>
</dbReference>
<evidence type="ECO:0000256" key="1">
    <source>
        <dbReference type="ARBA" id="ARBA00022729"/>
    </source>
</evidence>
<dbReference type="PANTHER" id="PTHR21666:SF289">
    <property type="entry name" value="L-ALA--D-GLU ENDOPEPTIDASE"/>
    <property type="match status" value="1"/>
</dbReference>
<dbReference type="InterPro" id="IPR050570">
    <property type="entry name" value="Cell_wall_metabolism_enzyme"/>
</dbReference>
<evidence type="ECO:0000313" key="3">
    <source>
        <dbReference type="EMBL" id="XCJ15782.1"/>
    </source>
</evidence>
<accession>A0AAU8ICR6</accession>
<reference evidence="3" key="1">
    <citation type="submission" date="2024-06" db="EMBL/GenBank/DDBJ databases">
        <authorList>
            <person name="Fan A."/>
            <person name="Zhang F.Y."/>
            <person name="Zhang L."/>
        </authorList>
    </citation>
    <scope>NUCLEOTIDE SEQUENCE</scope>
    <source>
        <strain evidence="3">Y61</strain>
    </source>
</reference>
<dbReference type="CDD" id="cd12797">
    <property type="entry name" value="M23_peptidase"/>
    <property type="match status" value="1"/>
</dbReference>
<dbReference type="PANTHER" id="PTHR21666">
    <property type="entry name" value="PEPTIDASE-RELATED"/>
    <property type="match status" value="1"/>
</dbReference>
<dbReference type="EMBL" id="CP159510">
    <property type="protein sequence ID" value="XCJ15782.1"/>
    <property type="molecule type" value="Genomic_DNA"/>
</dbReference>
<dbReference type="AlphaFoldDB" id="A0AAU8ICR6"/>
<dbReference type="InterPro" id="IPR011055">
    <property type="entry name" value="Dup_hybrid_motif"/>
</dbReference>
<protein>
    <submittedName>
        <fullName evidence="3">M23 family metallopeptidase</fullName>
    </submittedName>
</protein>
<evidence type="ECO:0000259" key="2">
    <source>
        <dbReference type="Pfam" id="PF01551"/>
    </source>
</evidence>
<dbReference type="RefSeq" id="WP_353947552.1">
    <property type="nucleotide sequence ID" value="NZ_CP159510.1"/>
</dbReference>
<dbReference type="InterPro" id="IPR016047">
    <property type="entry name" value="M23ase_b-sheet_dom"/>
</dbReference>
<dbReference type="Gene3D" id="2.70.70.10">
    <property type="entry name" value="Glucose Permease (Domain IIA)"/>
    <property type="match status" value="1"/>
</dbReference>
<keyword evidence="1" id="KW-0732">Signal</keyword>
<gene>
    <name evidence="3" type="ORF">ABNN70_08570</name>
</gene>
<dbReference type="SUPFAM" id="SSF51261">
    <property type="entry name" value="Duplicated hybrid motif"/>
    <property type="match status" value="1"/>
</dbReference>
<feature type="domain" description="M23ase beta-sheet core" evidence="2">
    <location>
        <begin position="203"/>
        <end position="300"/>
    </location>
</feature>
<organism evidence="3">
    <name type="scientific">Sporolactobacillus sp. Y61</name>
    <dbReference type="NCBI Taxonomy" id="3160863"/>
    <lineage>
        <taxon>Bacteria</taxon>
        <taxon>Bacillati</taxon>
        <taxon>Bacillota</taxon>
        <taxon>Bacilli</taxon>
        <taxon>Bacillales</taxon>
        <taxon>Sporolactobacillaceae</taxon>
        <taxon>Sporolactobacillus</taxon>
    </lineage>
</organism>
<sequence>MKLLTHMTCCFLILSALLIETAVGKEKSADEPLRERKALYLKTSALTGVPWEFLAGCDQYARMSTRKQTSEPLIALHFSKREWAGLANPNEEDQNPLSIAFFGGSGLDGNGDGKSDRENPEDRLFAFAQWIAAEGPGQDNNRIAAWKFFRRGKAVEMIDGFSRLYSHYNTLDLSAHAFPLSLAAHYDYQSTWGSRRGWGGLRIHEGTDLFADYGTPVRSTGYGIIEMIGWNKYGGWRIGIRDIRGNYHYFAHLKGYAPHLQKGHIVEPGQEIGYVGSSGYGPPGTMGKFPPHLHYGLYLDNGKTEFSVDPYPVLRVWEREERAKKKATH</sequence>